<feature type="transmembrane region" description="Helical" evidence="1">
    <location>
        <begin position="6"/>
        <end position="26"/>
    </location>
</feature>
<gene>
    <name evidence="3" type="ORF">I6U51_08010</name>
</gene>
<feature type="domain" description="Membrane protein NfeD2 N-terminal transmembrane" evidence="2">
    <location>
        <begin position="1"/>
        <end position="118"/>
    </location>
</feature>
<comment type="caution">
    <text evidence="3">The sequence shown here is derived from an EMBL/GenBank/DDBJ whole genome shotgun (WGS) entry which is preliminary data.</text>
</comment>
<protein>
    <submittedName>
        <fullName evidence="3">NfeD family protein</fullName>
    </submittedName>
</protein>
<reference evidence="3" key="1">
    <citation type="submission" date="2020-12" db="EMBL/GenBank/DDBJ databases">
        <title>Clostridium thailandense sp. nov., a novel acetogenic bacterium isolated from peat land soil in Thailand.</title>
        <authorList>
            <person name="Chaikitkaew S."/>
            <person name="Birkeland N.K."/>
        </authorList>
    </citation>
    <scope>NUCLEOTIDE SEQUENCE</scope>
    <source>
        <strain evidence="3">DSM 17425</strain>
    </source>
</reference>
<dbReference type="Pfam" id="PF25842">
    <property type="entry name" value="NfeD_TM"/>
    <property type="match status" value="1"/>
</dbReference>
<feature type="transmembrane region" description="Helical" evidence="1">
    <location>
        <begin position="64"/>
        <end position="83"/>
    </location>
</feature>
<dbReference type="RefSeq" id="WP_211142147.1">
    <property type="nucleotide sequence ID" value="NZ_JAEEGB010000007.1"/>
</dbReference>
<sequence>MEHVYTIVFWVGVIYTLVTFLLGGLFDFIHIGGHIDTHVDTHVDTHIDTQGSGHTLTVFPLKPITIVSFITIFGGVGIMGNHYGLNEMFTFLLALALGLMISFVLYKFIVVPLYKAQNTSAVSQDKLIGMKAIVISPILENGFGVISYIVNGNKYNAPAQHIGKKSILQGEDVIIYEIKNNVFYVQPLNE</sequence>
<dbReference type="EMBL" id="JAEEGB010000007">
    <property type="protein sequence ID" value="MBI6872654.1"/>
    <property type="molecule type" value="Genomic_DNA"/>
</dbReference>
<keyword evidence="4" id="KW-1185">Reference proteome</keyword>
<accession>A0A934M0X9</accession>
<dbReference type="InterPro" id="IPR012340">
    <property type="entry name" value="NA-bd_OB-fold"/>
</dbReference>
<evidence type="ECO:0000256" key="1">
    <source>
        <dbReference type="SAM" id="Phobius"/>
    </source>
</evidence>
<keyword evidence="1" id="KW-0812">Transmembrane</keyword>
<dbReference type="Gene3D" id="2.40.50.140">
    <property type="entry name" value="Nucleic acid-binding proteins"/>
    <property type="match status" value="1"/>
</dbReference>
<dbReference type="Proteomes" id="UP000622687">
    <property type="component" value="Unassembled WGS sequence"/>
</dbReference>
<evidence type="ECO:0000313" key="3">
    <source>
        <dbReference type="EMBL" id="MBI6872654.1"/>
    </source>
</evidence>
<keyword evidence="1" id="KW-1133">Transmembrane helix</keyword>
<feature type="transmembrane region" description="Helical" evidence="1">
    <location>
        <begin position="89"/>
        <end position="109"/>
    </location>
</feature>
<proteinExistence type="predicted"/>
<organism evidence="3 4">
    <name type="scientific">Clostridium aciditolerans</name>
    <dbReference type="NCBI Taxonomy" id="339861"/>
    <lineage>
        <taxon>Bacteria</taxon>
        <taxon>Bacillati</taxon>
        <taxon>Bacillota</taxon>
        <taxon>Clostridia</taxon>
        <taxon>Eubacteriales</taxon>
        <taxon>Clostridiaceae</taxon>
        <taxon>Clostridium</taxon>
    </lineage>
</organism>
<evidence type="ECO:0000259" key="2">
    <source>
        <dbReference type="Pfam" id="PF25842"/>
    </source>
</evidence>
<dbReference type="InterPro" id="IPR058653">
    <property type="entry name" value="NfeD2_TM"/>
</dbReference>
<evidence type="ECO:0000313" key="4">
    <source>
        <dbReference type="Proteomes" id="UP000622687"/>
    </source>
</evidence>
<name>A0A934M0X9_9CLOT</name>
<keyword evidence="1" id="KW-0472">Membrane</keyword>
<dbReference type="AlphaFoldDB" id="A0A934M0X9"/>